<dbReference type="EMBL" id="OMOF01000057">
    <property type="protein sequence ID" value="SPF35421.1"/>
    <property type="molecule type" value="Genomic_DNA"/>
</dbReference>
<organism evidence="1 2">
    <name type="scientific">Candidatus Desulfosporosinus infrequens</name>
    <dbReference type="NCBI Taxonomy" id="2043169"/>
    <lineage>
        <taxon>Bacteria</taxon>
        <taxon>Bacillati</taxon>
        <taxon>Bacillota</taxon>
        <taxon>Clostridia</taxon>
        <taxon>Eubacteriales</taxon>
        <taxon>Desulfitobacteriaceae</taxon>
        <taxon>Desulfosporosinus</taxon>
    </lineage>
</organism>
<dbReference type="Proteomes" id="UP000238916">
    <property type="component" value="Unassembled WGS sequence"/>
</dbReference>
<proteinExistence type="predicted"/>
<sequence length="50" mass="6051">MEYKRHWEQNKRSESMKGMWLLLNNNKEKIENKIGDELGLELEPYIELDG</sequence>
<evidence type="ECO:0000313" key="1">
    <source>
        <dbReference type="EMBL" id="SPF35421.1"/>
    </source>
</evidence>
<accession>A0A2U3K6Y3</accession>
<evidence type="ECO:0000313" key="2">
    <source>
        <dbReference type="Proteomes" id="UP000238916"/>
    </source>
</evidence>
<gene>
    <name evidence="1" type="ORF">SBF1_150024</name>
</gene>
<dbReference type="AlphaFoldDB" id="A0A2U3K6Y3"/>
<name>A0A2U3K6Y3_9FIRM</name>
<protein>
    <submittedName>
        <fullName evidence="1">Uncharacterized protein</fullName>
    </submittedName>
</protein>
<reference evidence="2" key="1">
    <citation type="submission" date="2018-02" db="EMBL/GenBank/DDBJ databases">
        <authorList>
            <person name="Hausmann B."/>
        </authorList>
    </citation>
    <scope>NUCLEOTIDE SEQUENCE [LARGE SCALE GENOMIC DNA]</scope>
    <source>
        <strain evidence="2">Peat soil MAG SbF1</strain>
    </source>
</reference>